<keyword evidence="9" id="KW-0496">Mitochondrion</keyword>
<dbReference type="PANTHER" id="PTHR19384:SF10">
    <property type="entry name" value="NADPH-DEPENDENT DIFLAVIN OXIDOREDUCTASE 1"/>
    <property type="match status" value="1"/>
</dbReference>
<keyword evidence="4 9" id="KW-0285">Flavoprotein</keyword>
<comment type="similarity">
    <text evidence="9">Belongs to the NADPH-dependent diflavin oxidoreductase NDOR1 family.</text>
</comment>
<evidence type="ECO:0000256" key="3">
    <source>
        <dbReference type="ARBA" id="ARBA00022490"/>
    </source>
</evidence>
<evidence type="ECO:0000256" key="4">
    <source>
        <dbReference type="ARBA" id="ARBA00022630"/>
    </source>
</evidence>
<dbReference type="InterPro" id="IPR029039">
    <property type="entry name" value="Flavoprotein-like_sf"/>
</dbReference>
<dbReference type="PROSITE" id="PS50902">
    <property type="entry name" value="FLAVODOXIN_LIKE"/>
    <property type="match status" value="1"/>
</dbReference>
<sequence>MTPHENHSHIPESRRLLILYGSQTGCAQDVAERIWREGIRRHFASEVLSMDDYDINELVHEKLVIFVCSTTGQGEEPDNMKKFWKFLLRKALPRDVLEQMEYTVFGLGDSSYQKFNFPSKKLYKRLSQLGAQGFFPRGDGDDQHYLGVDGTLNSWLQGMWETLLRKYPLSSGLEIIPQEVLLPPSYKLRFLDNPTEKPSTSNELETGFQLATLISNQRITHVEHFQDVRHIEIDISDMKNQGYNPGDVADILPRNLPEDVEAFIELMKWSDIADKEFVIEQNQPDRRVPVRLLGIKTIRNLFTYDLDFLGVPRRSFIEMLSYFTTDENETEKLREFCTTEGQDDFYTYANRVKRTTFEVLQDFHSPKISLDYLMDIFPIIRHRSFSISSSPTVHPSQVHLTVGIVQYKTKLQAPRTGVCTKWMAQLDQGSRIPIRFSKGTMKLPVTPVPTIFIGPGTGIAPMRSFIEERVNAGCMENYLFFGCRYTSMDYHYRQQWEEYAAKGQLKLYIAASRDQDEKIYVQHKLLEEGAMLWNLISHHEAVIFLSGNANRMQKDVNSALIEIIQIHGNMSEIEAISYLNSLEKFKRFQQECWF</sequence>
<dbReference type="SUPFAM" id="SSF52343">
    <property type="entry name" value="Ferredoxin reductase-like, C-terminal NADP-linked domain"/>
    <property type="match status" value="1"/>
</dbReference>
<comment type="caution">
    <text evidence="9">Lacks conserved residue(s) required for the propagation of feature annotation.</text>
</comment>
<feature type="binding site" evidence="9">
    <location>
        <position position="555"/>
    </location>
    <ligand>
        <name>NADP(+)</name>
        <dbReference type="ChEBI" id="CHEBI:58349"/>
    </ligand>
</feature>
<dbReference type="Gene3D" id="1.20.990.10">
    <property type="entry name" value="NADPH-cytochrome p450 Reductase, Chain A, domain 3"/>
    <property type="match status" value="1"/>
</dbReference>
<evidence type="ECO:0000256" key="5">
    <source>
        <dbReference type="ARBA" id="ARBA00022643"/>
    </source>
</evidence>
<dbReference type="Gene3D" id="2.40.30.10">
    <property type="entry name" value="Translation factors"/>
    <property type="match status" value="1"/>
</dbReference>
<dbReference type="InterPro" id="IPR001433">
    <property type="entry name" value="OxRdtase_FAD/NAD-bd"/>
</dbReference>
<evidence type="ECO:0000256" key="2">
    <source>
        <dbReference type="ARBA" id="ARBA00001974"/>
    </source>
</evidence>
<feature type="binding site" evidence="9">
    <location>
        <begin position="512"/>
        <end position="513"/>
    </location>
    <ligand>
        <name>NADP(+)</name>
        <dbReference type="ChEBI" id="CHEBI:58349"/>
    </ligand>
</feature>
<feature type="binding site" evidence="9">
    <location>
        <begin position="518"/>
        <end position="522"/>
    </location>
    <ligand>
        <name>NADP(+)</name>
        <dbReference type="ChEBI" id="CHEBI:58349"/>
    </ligand>
</feature>
<comment type="caution">
    <text evidence="12">The sequence shown here is derived from an EMBL/GenBank/DDBJ whole genome shotgun (WGS) entry which is preliminary data.</text>
</comment>
<name>A0ABR2WRY0_9FUNG</name>
<comment type="subunit">
    <text evidence="9">Interacts with DRE2; as part of the cytosolic iron-sulfur (Fe-S) protein assembly (CIA) machinery.</text>
</comment>
<dbReference type="InterPro" id="IPR003097">
    <property type="entry name" value="CysJ-like_FAD-binding"/>
</dbReference>
<comment type="function">
    <text evidence="9">NADPH-dependent reductase which is a central component of the cytosolic iron-sulfur (Fe-S) protein assembly (CIA) machinery. Transfers electrons from NADPH via its FAD and FMN prosthetic groups to the [2Fe-2S] cluster of DRE2, another key component of the CIA machinery. In turn, this reduced cluster provides electrons for assembly of cytosolic iron-sulfur cluster proteins. Positively controls H(2)O(2)-induced cell death.</text>
</comment>
<evidence type="ECO:0000256" key="8">
    <source>
        <dbReference type="ARBA" id="ARBA00023002"/>
    </source>
</evidence>
<evidence type="ECO:0000256" key="1">
    <source>
        <dbReference type="ARBA" id="ARBA00001917"/>
    </source>
</evidence>
<reference evidence="12 13" key="1">
    <citation type="submission" date="2023-04" db="EMBL/GenBank/DDBJ databases">
        <title>Genome of Basidiobolus ranarum AG-B5.</title>
        <authorList>
            <person name="Stajich J.E."/>
            <person name="Carter-House D."/>
            <person name="Gryganskyi A."/>
        </authorList>
    </citation>
    <scope>NUCLEOTIDE SEQUENCE [LARGE SCALE GENOMIC DNA]</scope>
    <source>
        <strain evidence="12 13">AG-B5</strain>
    </source>
</reference>
<dbReference type="Proteomes" id="UP001479436">
    <property type="component" value="Unassembled WGS sequence"/>
</dbReference>
<dbReference type="PROSITE" id="PS51384">
    <property type="entry name" value="FAD_FR"/>
    <property type="match status" value="1"/>
</dbReference>
<dbReference type="Pfam" id="PF00258">
    <property type="entry name" value="Flavodoxin_1"/>
    <property type="match status" value="1"/>
</dbReference>
<feature type="binding site" evidence="9">
    <location>
        <begin position="69"/>
        <end position="72"/>
    </location>
    <ligand>
        <name>FMN</name>
        <dbReference type="ChEBI" id="CHEBI:58210"/>
    </ligand>
</feature>
<keyword evidence="3 9" id="KW-0963">Cytoplasm</keyword>
<comment type="similarity">
    <text evidence="9">In the C-terminal section; belongs to the flavoprotein pyridine nucleotide cytochrome reductase family.</text>
</comment>
<dbReference type="Gene3D" id="3.40.50.360">
    <property type="match status" value="1"/>
</dbReference>
<feature type="binding site" evidence="9">
    <location>
        <position position="593"/>
    </location>
    <ligand>
        <name>FAD</name>
        <dbReference type="ChEBI" id="CHEBI:57692"/>
    </ligand>
</feature>
<dbReference type="PRINTS" id="PR00369">
    <property type="entry name" value="FLAVODOXIN"/>
</dbReference>
<keyword evidence="6 9" id="KW-0274">FAD</keyword>
<feature type="binding site" evidence="9">
    <location>
        <begin position="417"/>
        <end position="420"/>
    </location>
    <ligand>
        <name>FAD</name>
        <dbReference type="ChEBI" id="CHEBI:57692"/>
    </ligand>
</feature>
<dbReference type="InterPro" id="IPR023173">
    <property type="entry name" value="NADPH_Cyt_P450_Rdtase_alpha"/>
</dbReference>
<dbReference type="EMBL" id="JASJQH010000464">
    <property type="protein sequence ID" value="KAK9764253.1"/>
    <property type="molecule type" value="Genomic_DNA"/>
</dbReference>
<dbReference type="Pfam" id="PF00175">
    <property type="entry name" value="NAD_binding_1"/>
    <property type="match status" value="1"/>
</dbReference>
<feature type="domain" description="Flavodoxin-like" evidence="10">
    <location>
        <begin position="16"/>
        <end position="160"/>
    </location>
</feature>
<dbReference type="InterPro" id="IPR017938">
    <property type="entry name" value="Riboflavin_synthase-like_b-brl"/>
</dbReference>
<dbReference type="InterPro" id="IPR017927">
    <property type="entry name" value="FAD-bd_FR_type"/>
</dbReference>
<dbReference type="SUPFAM" id="SSF63380">
    <property type="entry name" value="Riboflavin synthase domain-like"/>
    <property type="match status" value="1"/>
</dbReference>
<evidence type="ECO:0000256" key="6">
    <source>
        <dbReference type="ARBA" id="ARBA00022827"/>
    </source>
</evidence>
<comment type="subcellular location">
    <subcellularLocation>
        <location evidence="9">Cytoplasm</location>
    </subcellularLocation>
    <subcellularLocation>
        <location evidence="9">Mitochondrion</location>
    </subcellularLocation>
    <text evidence="9">Relocalizes to mitochondria after H(2)O(2) exposure.</text>
</comment>
<evidence type="ECO:0000313" key="12">
    <source>
        <dbReference type="EMBL" id="KAK9764253.1"/>
    </source>
</evidence>
<proteinExistence type="inferred from homology"/>
<dbReference type="Gene3D" id="3.40.50.80">
    <property type="entry name" value="Nucleotide-binding domain of ferredoxin-NADP reductase (FNR) module"/>
    <property type="match status" value="1"/>
</dbReference>
<dbReference type="SUPFAM" id="SSF52218">
    <property type="entry name" value="Flavoproteins"/>
    <property type="match status" value="1"/>
</dbReference>
<dbReference type="EC" id="1.18.1.-" evidence="9"/>
<feature type="binding site" evidence="9">
    <location>
        <begin position="383"/>
        <end position="386"/>
    </location>
    <ligand>
        <name>FAD</name>
        <dbReference type="ChEBI" id="CHEBI:57692"/>
    </ligand>
</feature>
<feature type="binding site" evidence="9">
    <location>
        <begin position="107"/>
        <end position="116"/>
    </location>
    <ligand>
        <name>FMN</name>
        <dbReference type="ChEBI" id="CHEBI:58210"/>
    </ligand>
</feature>
<comment type="similarity">
    <text evidence="9">In the N-terminal section; belongs to the flavodoxin family.</text>
</comment>
<dbReference type="InterPro" id="IPR001709">
    <property type="entry name" value="Flavoprot_Pyr_Nucl_cyt_Rdtase"/>
</dbReference>
<comment type="cofactor">
    <cofactor evidence="2 9">
        <name>FAD</name>
        <dbReference type="ChEBI" id="CHEBI:57692"/>
    </cofactor>
</comment>
<gene>
    <name evidence="9 12" type="primary">TAH18</name>
    <name evidence="12" type="ORF">K7432_008404</name>
</gene>
<dbReference type="HAMAP" id="MF_03178">
    <property type="entry name" value="NDOR1"/>
    <property type="match status" value="1"/>
</dbReference>
<evidence type="ECO:0000256" key="9">
    <source>
        <dbReference type="HAMAP-Rule" id="MF_03178"/>
    </source>
</evidence>
<keyword evidence="8 9" id="KW-0560">Oxidoreductase</keyword>
<dbReference type="InterPro" id="IPR008254">
    <property type="entry name" value="Flavodoxin/NO_synth"/>
</dbReference>
<evidence type="ECO:0000313" key="13">
    <source>
        <dbReference type="Proteomes" id="UP001479436"/>
    </source>
</evidence>
<feature type="domain" description="FAD-binding FR-type" evidence="11">
    <location>
        <begin position="206"/>
        <end position="444"/>
    </location>
</feature>
<dbReference type="PRINTS" id="PR00371">
    <property type="entry name" value="FPNCR"/>
</dbReference>
<evidence type="ECO:0000256" key="7">
    <source>
        <dbReference type="ARBA" id="ARBA00022857"/>
    </source>
</evidence>
<dbReference type="InterPro" id="IPR028879">
    <property type="entry name" value="NDOR1"/>
</dbReference>
<accession>A0ABR2WRY0</accession>
<evidence type="ECO:0000259" key="11">
    <source>
        <dbReference type="PROSITE" id="PS51384"/>
    </source>
</evidence>
<dbReference type="Pfam" id="PF00667">
    <property type="entry name" value="FAD_binding_1"/>
    <property type="match status" value="1"/>
</dbReference>
<dbReference type="InterPro" id="IPR039261">
    <property type="entry name" value="FNR_nucleotide-bd"/>
</dbReference>
<feature type="binding site" evidence="9">
    <location>
        <position position="457"/>
    </location>
    <ligand>
        <name>NADP(+)</name>
        <dbReference type="ChEBI" id="CHEBI:58349"/>
    </ligand>
</feature>
<organism evidence="12 13">
    <name type="scientific">Basidiobolus ranarum</name>
    <dbReference type="NCBI Taxonomy" id="34480"/>
    <lineage>
        <taxon>Eukaryota</taxon>
        <taxon>Fungi</taxon>
        <taxon>Fungi incertae sedis</taxon>
        <taxon>Zoopagomycota</taxon>
        <taxon>Entomophthoromycotina</taxon>
        <taxon>Basidiobolomycetes</taxon>
        <taxon>Basidiobolales</taxon>
        <taxon>Basidiobolaceae</taxon>
        <taxon>Basidiobolus</taxon>
    </lineage>
</organism>
<evidence type="ECO:0000259" key="10">
    <source>
        <dbReference type="PROSITE" id="PS50902"/>
    </source>
</evidence>
<keyword evidence="7 9" id="KW-0521">NADP</keyword>
<protein>
    <recommendedName>
        <fullName evidence="9">NADPH-dependent diflavin oxidoreductase 1</fullName>
        <ecNumber evidence="9">1.18.1.-</ecNumber>
    </recommendedName>
    <alternativeName>
        <fullName evidence="9">NADPH-dependent FMN and FAD-containing oxidoreductase</fullName>
    </alternativeName>
</protein>
<keyword evidence="5 9" id="KW-0288">FMN</keyword>
<comment type="cofactor">
    <cofactor evidence="1 9">
        <name>FMN</name>
        <dbReference type="ChEBI" id="CHEBI:58210"/>
    </cofactor>
</comment>
<keyword evidence="13" id="KW-1185">Reference proteome</keyword>
<feature type="binding site" evidence="9">
    <location>
        <position position="142"/>
    </location>
    <ligand>
        <name>FMN</name>
        <dbReference type="ChEBI" id="CHEBI:58210"/>
    </ligand>
</feature>
<comment type="catalytic activity">
    <reaction evidence="9">
        <text>2 oxidized [2Fe-2S]-[protein] + NADPH = 2 reduced [2Fe-2S]-[protein] + NADP(+) + H(+)</text>
        <dbReference type="Rhea" id="RHEA:67716"/>
        <dbReference type="Rhea" id="RHEA-COMP:17327"/>
        <dbReference type="Rhea" id="RHEA-COMP:17328"/>
        <dbReference type="ChEBI" id="CHEBI:15378"/>
        <dbReference type="ChEBI" id="CHEBI:33737"/>
        <dbReference type="ChEBI" id="CHEBI:33738"/>
        <dbReference type="ChEBI" id="CHEBI:57783"/>
        <dbReference type="ChEBI" id="CHEBI:58349"/>
    </reaction>
</comment>
<dbReference type="InterPro" id="IPR001094">
    <property type="entry name" value="Flavdoxin-like"/>
</dbReference>
<dbReference type="PANTHER" id="PTHR19384">
    <property type="entry name" value="NITRIC OXIDE SYNTHASE-RELATED"/>
    <property type="match status" value="1"/>
</dbReference>